<evidence type="ECO:0000313" key="2">
    <source>
        <dbReference type="Proteomes" id="UP000735302"/>
    </source>
</evidence>
<protein>
    <submittedName>
        <fullName evidence="1">Uncharacterized protein</fullName>
    </submittedName>
</protein>
<dbReference type="AlphaFoldDB" id="A0AAV3YA65"/>
<evidence type="ECO:0000313" key="1">
    <source>
        <dbReference type="EMBL" id="GFN80115.1"/>
    </source>
</evidence>
<gene>
    <name evidence="1" type="ORF">PoB_000662100</name>
</gene>
<comment type="caution">
    <text evidence="1">The sequence shown here is derived from an EMBL/GenBank/DDBJ whole genome shotgun (WGS) entry which is preliminary data.</text>
</comment>
<name>A0AAV3YA65_9GAST</name>
<sequence>MALNLYKICGHFPSMVLNSVDRLCTRRPWRILKPQQLLQLHKLGTNSLCHQLKTRLTNIFMNQNSSLCVPSSFSKAVSIYCRIGAVGGTVDSESSLRSAGTLLSRVRVLPPAPWPDRGRESLRSPCCRLAICKKITTTAGS</sequence>
<reference evidence="1 2" key="1">
    <citation type="journal article" date="2021" name="Elife">
        <title>Chloroplast acquisition without the gene transfer in kleptoplastic sea slugs, Plakobranchus ocellatus.</title>
        <authorList>
            <person name="Maeda T."/>
            <person name="Takahashi S."/>
            <person name="Yoshida T."/>
            <person name="Shimamura S."/>
            <person name="Takaki Y."/>
            <person name="Nagai Y."/>
            <person name="Toyoda A."/>
            <person name="Suzuki Y."/>
            <person name="Arimoto A."/>
            <person name="Ishii H."/>
            <person name="Satoh N."/>
            <person name="Nishiyama T."/>
            <person name="Hasebe M."/>
            <person name="Maruyama T."/>
            <person name="Minagawa J."/>
            <person name="Obokata J."/>
            <person name="Shigenobu S."/>
        </authorList>
    </citation>
    <scope>NUCLEOTIDE SEQUENCE [LARGE SCALE GENOMIC DNA]</scope>
</reference>
<accession>A0AAV3YA65</accession>
<dbReference type="Proteomes" id="UP000735302">
    <property type="component" value="Unassembled WGS sequence"/>
</dbReference>
<dbReference type="EMBL" id="BLXT01000801">
    <property type="protein sequence ID" value="GFN80115.1"/>
    <property type="molecule type" value="Genomic_DNA"/>
</dbReference>
<organism evidence="1 2">
    <name type="scientific">Plakobranchus ocellatus</name>
    <dbReference type="NCBI Taxonomy" id="259542"/>
    <lineage>
        <taxon>Eukaryota</taxon>
        <taxon>Metazoa</taxon>
        <taxon>Spiralia</taxon>
        <taxon>Lophotrochozoa</taxon>
        <taxon>Mollusca</taxon>
        <taxon>Gastropoda</taxon>
        <taxon>Heterobranchia</taxon>
        <taxon>Euthyneura</taxon>
        <taxon>Panpulmonata</taxon>
        <taxon>Sacoglossa</taxon>
        <taxon>Placobranchoidea</taxon>
        <taxon>Plakobranchidae</taxon>
        <taxon>Plakobranchus</taxon>
    </lineage>
</organism>
<keyword evidence="2" id="KW-1185">Reference proteome</keyword>
<proteinExistence type="predicted"/>